<proteinExistence type="predicted"/>
<sequence>MGNEKQKIWRLDETLLGCPPNTLSPQKRSPADLADASNKPA</sequence>
<feature type="region of interest" description="Disordered" evidence="1">
    <location>
        <begin position="17"/>
        <end position="41"/>
    </location>
</feature>
<organism evidence="2 3">
    <name type="scientific">Acetobacter tropicalis NBRC 101654</name>
    <dbReference type="NCBI Taxonomy" id="749388"/>
    <lineage>
        <taxon>Bacteria</taxon>
        <taxon>Pseudomonadati</taxon>
        <taxon>Pseudomonadota</taxon>
        <taxon>Alphaproteobacteria</taxon>
        <taxon>Acetobacterales</taxon>
        <taxon>Acetobacteraceae</taxon>
        <taxon>Acetobacter</taxon>
    </lineage>
</organism>
<evidence type="ECO:0000256" key="1">
    <source>
        <dbReference type="SAM" id="MobiDB-lite"/>
    </source>
</evidence>
<name>F7VD44_9PROT</name>
<gene>
    <name evidence="2" type="ORF">ATPR_1293</name>
</gene>
<evidence type="ECO:0000313" key="2">
    <source>
        <dbReference type="EMBL" id="GAA08289.1"/>
    </source>
</evidence>
<reference evidence="2 3" key="1">
    <citation type="journal article" date="2011" name="Biochem. Biophys. Res. Commun.">
        <title>Increased number of Arginine-based salt bridges contributes to the thermotolerance of thermotolerant acetic acid bacteria, Acetobacter tropicalis SKU1100.</title>
        <authorList>
            <person name="Matsutani M."/>
            <person name="Hirakawa H."/>
            <person name="Nishikura M."/>
            <person name="Soemphol W."/>
            <person name="Ali I.A.I."/>
            <person name="Yakushi T."/>
            <person name="Matsushita K."/>
        </authorList>
    </citation>
    <scope>NUCLEOTIDE SEQUENCE [LARGE SCALE GENOMIC DNA]</scope>
    <source>
        <strain evidence="2 3">NBRC 101654</strain>
    </source>
</reference>
<evidence type="ECO:0000313" key="3">
    <source>
        <dbReference type="Proteomes" id="UP000004319"/>
    </source>
</evidence>
<dbReference type="EMBL" id="BABS01000029">
    <property type="protein sequence ID" value="GAA08289.1"/>
    <property type="molecule type" value="Genomic_DNA"/>
</dbReference>
<dbReference type="Proteomes" id="UP000004319">
    <property type="component" value="Unassembled WGS sequence"/>
</dbReference>
<dbReference type="AlphaFoldDB" id="F7VD44"/>
<comment type="caution">
    <text evidence="2">The sequence shown here is derived from an EMBL/GenBank/DDBJ whole genome shotgun (WGS) entry which is preliminary data.</text>
</comment>
<protein>
    <submittedName>
        <fullName evidence="2">Uncharacterized protein</fullName>
    </submittedName>
</protein>
<accession>F7VD44</accession>